<dbReference type="Proteomes" id="UP000746747">
    <property type="component" value="Unassembled WGS sequence"/>
</dbReference>
<proteinExistence type="predicted"/>
<dbReference type="AlphaFoldDB" id="A0A8J2M138"/>
<reference evidence="1" key="1">
    <citation type="submission" date="2021-09" db="EMBL/GenBank/DDBJ databases">
        <authorList>
            <consortium name="Pathogen Informatics"/>
        </authorList>
    </citation>
    <scope>NUCLEOTIDE SEQUENCE</scope>
</reference>
<accession>A0A8J2M138</accession>
<comment type="caution">
    <text evidence="1">The sequence shown here is derived from an EMBL/GenBank/DDBJ whole genome shotgun (WGS) entry which is preliminary data.</text>
</comment>
<gene>
    <name evidence="1" type="ORF">CJOHNSTONI_LOCUS6841</name>
</gene>
<evidence type="ECO:0000313" key="1">
    <source>
        <dbReference type="EMBL" id="CAG9536971.1"/>
    </source>
</evidence>
<dbReference type="EMBL" id="CAKAEH010001503">
    <property type="protein sequence ID" value="CAG9536971.1"/>
    <property type="molecule type" value="Genomic_DNA"/>
</dbReference>
<organism evidence="1 2">
    <name type="scientific">Cercopithifilaria johnstoni</name>
    <dbReference type="NCBI Taxonomy" id="2874296"/>
    <lineage>
        <taxon>Eukaryota</taxon>
        <taxon>Metazoa</taxon>
        <taxon>Ecdysozoa</taxon>
        <taxon>Nematoda</taxon>
        <taxon>Chromadorea</taxon>
        <taxon>Rhabditida</taxon>
        <taxon>Spirurina</taxon>
        <taxon>Spiruromorpha</taxon>
        <taxon>Filarioidea</taxon>
        <taxon>Onchocercidae</taxon>
        <taxon>Cercopithifilaria</taxon>
    </lineage>
</organism>
<keyword evidence="2" id="KW-1185">Reference proteome</keyword>
<protein>
    <submittedName>
        <fullName evidence="1">Uncharacterized protein</fullName>
    </submittedName>
</protein>
<name>A0A8J2M138_9BILA</name>
<evidence type="ECO:0000313" key="2">
    <source>
        <dbReference type="Proteomes" id="UP000746747"/>
    </source>
</evidence>
<sequence>MNVKIAPLDQRFVVHKLRGHGAYSSLYASNSVVYCLPYCLLSIRKHDTLQNPEEASSINGYNRQVYTWVTPKGREWNGSGQLRNWKGQQLCQGLIC</sequence>